<keyword evidence="4" id="KW-0539">Nucleus</keyword>
<dbReference type="GeneID" id="107806749"/>
<dbReference type="SMART" id="SM00666">
    <property type="entry name" value="PB1"/>
    <property type="match status" value="1"/>
</dbReference>
<organism evidence="5 6">
    <name type="scientific">Nicotiana tabacum</name>
    <name type="common">Common tobacco</name>
    <dbReference type="NCBI Taxonomy" id="4097"/>
    <lineage>
        <taxon>Eukaryota</taxon>
        <taxon>Viridiplantae</taxon>
        <taxon>Streptophyta</taxon>
        <taxon>Embryophyta</taxon>
        <taxon>Tracheophyta</taxon>
        <taxon>Spermatophyta</taxon>
        <taxon>Magnoliopsida</taxon>
        <taxon>eudicotyledons</taxon>
        <taxon>Gunneridae</taxon>
        <taxon>Pentapetalae</taxon>
        <taxon>asterids</taxon>
        <taxon>lamiids</taxon>
        <taxon>Solanales</taxon>
        <taxon>Solanaceae</taxon>
        <taxon>Nicotianoideae</taxon>
        <taxon>Nicotianeae</taxon>
        <taxon>Nicotiana</taxon>
    </lineage>
</organism>
<reference evidence="6" key="2">
    <citation type="submission" date="2025-08" db="UniProtKB">
        <authorList>
            <consortium name="RefSeq"/>
        </authorList>
    </citation>
    <scope>IDENTIFICATION</scope>
</reference>
<dbReference type="Pfam" id="PF22922">
    <property type="entry name" value="GAF_NLP"/>
    <property type="match status" value="1"/>
</dbReference>
<keyword evidence="2" id="KW-0238">DNA-binding</keyword>
<evidence type="ECO:0000256" key="3">
    <source>
        <dbReference type="ARBA" id="ARBA00023163"/>
    </source>
</evidence>
<dbReference type="Pfam" id="PF02042">
    <property type="entry name" value="RWP-RK"/>
    <property type="match status" value="1"/>
</dbReference>
<protein>
    <submittedName>
        <fullName evidence="6">Protein NLP7-like isoform X1</fullName>
    </submittedName>
</protein>
<dbReference type="PROSITE" id="PS51519">
    <property type="entry name" value="RWP_RK"/>
    <property type="match status" value="1"/>
</dbReference>
<dbReference type="SUPFAM" id="SSF54277">
    <property type="entry name" value="CAD &amp; PB1 domains"/>
    <property type="match status" value="1"/>
</dbReference>
<evidence type="ECO:0000313" key="6">
    <source>
        <dbReference type="RefSeq" id="XP_016486464.1"/>
    </source>
</evidence>
<evidence type="ECO:0000256" key="1">
    <source>
        <dbReference type="ARBA" id="ARBA00023015"/>
    </source>
</evidence>
<dbReference type="AlphaFoldDB" id="A0A1S4BC54"/>
<dbReference type="RefSeq" id="XP_016486464.1">
    <property type="nucleotide sequence ID" value="XM_016630978.1"/>
</dbReference>
<dbReference type="OrthoDB" id="1703696at2759"/>
<dbReference type="PROSITE" id="PS51745">
    <property type="entry name" value="PB1"/>
    <property type="match status" value="1"/>
</dbReference>
<keyword evidence="5" id="KW-1185">Reference proteome</keyword>
<dbReference type="PANTHER" id="PTHR32002">
    <property type="entry name" value="PROTEIN NLP8"/>
    <property type="match status" value="1"/>
</dbReference>
<dbReference type="GO" id="GO:0003677">
    <property type="term" value="F:DNA binding"/>
    <property type="evidence" value="ECO:0007669"/>
    <property type="project" value="UniProtKB-KW"/>
</dbReference>
<dbReference type="InterPro" id="IPR055081">
    <property type="entry name" value="NLP1-9_GAF"/>
</dbReference>
<dbReference type="CDD" id="cd05992">
    <property type="entry name" value="PB1"/>
    <property type="match status" value="1"/>
</dbReference>
<dbReference type="InterPro" id="IPR053793">
    <property type="entry name" value="PB1-like"/>
</dbReference>
<dbReference type="KEGG" id="nta:107806749"/>
<keyword evidence="3" id="KW-0804">Transcription</keyword>
<dbReference type="Proteomes" id="UP000790787">
    <property type="component" value="Chromosome 9"/>
</dbReference>
<evidence type="ECO:0000256" key="4">
    <source>
        <dbReference type="ARBA" id="ARBA00023242"/>
    </source>
</evidence>
<accession>A0A1S4BC54</accession>
<keyword evidence="1" id="KW-0805">Transcription regulation</keyword>
<evidence type="ECO:0000313" key="5">
    <source>
        <dbReference type="Proteomes" id="UP000790787"/>
    </source>
</evidence>
<dbReference type="GO" id="GO:0003700">
    <property type="term" value="F:DNA-binding transcription factor activity"/>
    <property type="evidence" value="ECO:0007669"/>
    <property type="project" value="InterPro"/>
</dbReference>
<dbReference type="PANTHER" id="PTHR32002:SF62">
    <property type="entry name" value="PROTEIN NLP6-LIKE ISOFORM X1"/>
    <property type="match status" value="1"/>
</dbReference>
<dbReference type="PaxDb" id="4097-A0A1S4BC54"/>
<sequence>MESVFSEQAWSRQPNGIWVFWSERDDVEQLQNHFSFTADVVTKRMAIKERVKIALQHVEKLSCNYLIQYWASIVIDGQTFLTTSDQPFGLTRLEYGLCSYRKKCLSHAIPVELKNGTQCENDFGPPGRVFKHRLPELCTDVKNYSQQEFPLRDDAVAWGIQWCYTVPVFDSSRDTFVGVLELVTSHQTNKWIFQNSVLPIFKMLQVVDLKSPDSYCPLNLKVLDDRQCALGGLYKAIEVVCQKHQFLFAQIWVSVADSWCTGKAITVRQRHIAINDNQNLSLFKYASGLQYILEGYGVVGRAFSSKSSCFCRDVTQLSIIEYPLVTCAREAGLTGCFAICLSALGNDDNIYILEFFLPPNELLHRNLQDFVKLVLDTVKQQLHRFKVAVGHDFGEKLPVEVIKISSDDELDSFDICQTTKELHNVEPLPNGGELMLLDTPNQQSFSSETNQQLSLDIDEINAARDSIAVSEELCNSAGSSTSAETSQNKERKLQLELSTRQAKQGANAVNKRKNGKRTLTSESEIQKERERIERDHNINLKKIEDRSSMTQDAAADDLGVGKSTLKRICRLYGITRWPPKNKEKKRKCSHSRKMKSILPAEEDVNASTKFQQSSDSPNKEDTINGAKVGAHVTEIRDGTAVITKVKSGDRLLKLQLTLSSMMKDLEEEVAKRVESSIESFDFTYVDKEGDTILIKCDEDLTECFLHCRSSENATVKMFITPKS</sequence>
<dbReference type="Pfam" id="PF00564">
    <property type="entry name" value="PB1"/>
    <property type="match status" value="1"/>
</dbReference>
<dbReference type="OMA" id="RTIMCES"/>
<dbReference type="InterPro" id="IPR000270">
    <property type="entry name" value="PB1_dom"/>
</dbReference>
<reference evidence="5" key="1">
    <citation type="journal article" date="2014" name="Nat. Commun.">
        <title>The tobacco genome sequence and its comparison with those of tomato and potato.</title>
        <authorList>
            <person name="Sierro N."/>
            <person name="Battey J.N."/>
            <person name="Ouadi S."/>
            <person name="Bakaher N."/>
            <person name="Bovet L."/>
            <person name="Willig A."/>
            <person name="Goepfert S."/>
            <person name="Peitsch M.C."/>
            <person name="Ivanov N.V."/>
        </authorList>
    </citation>
    <scope>NUCLEOTIDE SEQUENCE [LARGE SCALE GENOMIC DNA]</scope>
</reference>
<dbReference type="InterPro" id="IPR045012">
    <property type="entry name" value="NLP"/>
</dbReference>
<dbReference type="InterPro" id="IPR003035">
    <property type="entry name" value="RWP-RK_dom"/>
</dbReference>
<proteinExistence type="predicted"/>
<evidence type="ECO:0000256" key="2">
    <source>
        <dbReference type="ARBA" id="ARBA00023125"/>
    </source>
</evidence>
<dbReference type="STRING" id="4097.A0A1S4BC54"/>
<dbReference type="Gene3D" id="3.10.20.90">
    <property type="entry name" value="Phosphatidylinositol 3-kinase Catalytic Subunit, Chain A, domain 1"/>
    <property type="match status" value="1"/>
</dbReference>
<gene>
    <name evidence="6" type="primary">LOC107806749</name>
</gene>
<name>A0A1S4BC54_TOBAC</name>